<organism evidence="2 3">
    <name type="scientific">Symbiodinium microadriaticum</name>
    <name type="common">Dinoflagellate</name>
    <name type="synonym">Zooxanthella microadriatica</name>
    <dbReference type="NCBI Taxonomy" id="2951"/>
    <lineage>
        <taxon>Eukaryota</taxon>
        <taxon>Sar</taxon>
        <taxon>Alveolata</taxon>
        <taxon>Dinophyceae</taxon>
        <taxon>Suessiales</taxon>
        <taxon>Symbiodiniaceae</taxon>
        <taxon>Symbiodinium</taxon>
    </lineage>
</organism>
<sequence>MIADCADGVPEGLFDKELSDRGAWGLLQHFFSPERHLAVCVLYKEQRYSLRAYHFQGQDVLEHAARVLRLDASRLAACDFHIGDLDVQGDCCPIAVALEAVAAVSSEESGTDEDFSHSGAPGVWPAGVLQDATLPDGHSWNISLASVSQDAPAPSEDDVPIPFDPQPSDQWQSFLAEVWEDADRSDSIAPVDRTTRDYEDLAEQSQALEVPMEVDPGFEVEVPAFVYVPDMVPEALQAKVEIPCAVDSLVRALSFARQPSLLQCFACLTPVVPQPCSSFVILLATPDWLVDRPTVLLDCSRVNQAMYACTLFHSCNRESLLCAAGFRHDSDVGVFVHGLLSPLSPGQVIRLFTGMLVSFAPPGAGAPSIVELSTRLLSRHGWDTELGPPGPDYHPGQHFWLLTDAQPERFTVGPWLRGHFFEDVCEQLRAAPHRLSLTVARPNIADAFPKGFLTSGVIVATERTSVMRAGLTLILLTVLVAAQEARDRQAVLALEDRLPPRLGLGIREIAADHGLVVAALLGILLLMAPVAVLSKIVQEMLRTCGGLAWPIPDGSPSLPAPPVPAEEDAAEDFLDVVDTCRALSGKDLFPQLCLPDWLQTQVVVCMDLTCFDGRLFAAHSPTNVDRHMLANLAGLSGAAPVDIYVGGHDAPVVPGDDVALQSGCCVTFVPRGSVLEPSCYLGNMLRTHLGWAAGPAFPQAAPEDRVCAVGEGQYCDFLMLPERAAFLYADIASRLQLPVNRLWVTPASPQVRDSALYGRLSRTVVGFGASFRRDPAQRIAVALLDCRPILEGWIRVPSDEGWLDIRGLRNDLLKGAPPELDVRFSGCLAHWNWLWVEDGQVVQVTYAATDTDATIPLPGFGQDAGDSPLVAEDAADSVPSQSSAIPGARDASQDTYPSAHPSHDPASHGFTWDLQPSSPGNCQVFARSLLDMWTAESSRHALLLGTLWLTSVVAAVCWKHSFLACLLFGALRFPRAPLLLRVVLIASACSRLNVVTAVQFRFPDHSDALSCPSAACVRAPSLAPICPVHELAVRTLPTPCRSWSGTPCVDEGADRPLEVDLDGTLLEQAILAPDCEAFFLAATLLDTLIEHFDSQPGATGVLSPSPALISLEQLLVTGIEELCTGMTLEPTVALAEAVSEAEVFDLDARQCQLPCGSTAVRDLFACSSFSALLSVPDGLFKPERFEAWVCQGSLGRSLAPEEMLVLTSDGSFSAEARIAGWAVSVSAVSSHTLRLPGQFLGCFGGSLAALSPFLPHGTLLLDPYIAEVAGLLYAGDEANELADALASYFACTRRFASPFCLDLSYWCDQQSARSQWLSHICMTLSRAAEFPALHEDVHSWSQGSGVCSHPPEFAMAPFLRDVVQGPAVQEARAVQLCLVSYNVLSLLGDVPSVQPASDGLHGATGRVVLLSRVFEAKEVLVAGLQECRTPRGSMTCGPYRRLASGCDSAACFGVELWIHRHSPIEAMSAVILHAEPTLLIASATFAGESIRLLVGHAPHRVHTEAVRRDWWERALRLCRTFSGAAPWILLMDANARLGSETSSAVGSWEVDVQDLSGEMLHQLLSYLASWIPATFSSCALGDGHTLYQKRNATFARSDYVGVPLAWSVGTLQAWVDPEISAGHMCIDLFAAVVALRATALRCVFLAWNHRELDFSELFSGLALNFASSVELIATFMFRLDGFSNRSAIGSQESLSTWRSHFADLEDGEGLSCAVMFLDLMSAYYGVIRETVMGSGLGDRPLSEIASSLSLTSEDLQLLRHYVSCEPVLQSQDAGALLSELTREMHSSTWFILSQDDKVVNTHRGTRPGGALADIVFNVLFSKVLQRRDLSGFRHAIPTIPWDGHRAPFSPIADVAPVPGVPQTVGDVVYADDLASLVVSDTADGLRSALCGVAAATLDVLGPHGLRPNYGPKKTAAIVAVQGRGSRKVRRVLFGDLRAKLPVFLENSGAVRIDLVTHYKHLGSHLSFDGSLLPEVKYRLALGRASFKEGTWPWLSASEWSAFSGHDQPDSFSMWTAFADILACYRKVDKMLALFDSSARRLWSPCVTSADDETIFGIVKNHIAPLPVLRLTLQQWVDSLPDGALQAAGRDVLLILHAEHLCSRISGQAPGGTEPSPAFSPAVYPLPATLPVATAHVAWIGHLCPRWVDTWGLVSLPPAVLTWPLGQSRLLSGAAAVCCHVPDPPFPFSRASEPAPCQLRSLRANRVWLDQVLASVELLLERARAGAPVLVRIPVPVVGQVPVTGYHRSAIPPRVQELILTRADRIYVSTGFLCNSGCWCFVDSLVLLRFPKTKRPVAFDLRPYRQKASPETDLDDASTAANSDLSSRRSTREWPDSPTSSGTPPLLLPEETPAATQRTYAQELLMKSWGSWKPRDGEDGRERATHFVLYYMIWWIFLPLPWLLDPQDNPLLLLSLCGMTLVSNNHWRDVRYGEWRHVTDCIAVAATFTIHIATFLIGHDVWTCLRLVQPIAPLAAGALVSFAGAWHRHLHGHVEEGLVFHLLFRSVGTWILVYMQASGSEIGYTAWVAFIAIHTLRSVPTVQWARAMLFLKEAWKTGKLTATSHAPSVSVVEAEEEEEPAAGEKEELEDGEEEAAVEDATVDAEEIPAEEVSVRKRPAASEASGLWTEFQVQNLRTGLCWVMVYGIEGSPSLWCRTYTLNASLMATSRALGGSQLILRWGWKDLSSQL</sequence>
<reference evidence="2 3" key="1">
    <citation type="submission" date="2016-02" db="EMBL/GenBank/DDBJ databases">
        <title>Genome analysis of coral dinoflagellate symbionts highlights evolutionary adaptations to a symbiotic lifestyle.</title>
        <authorList>
            <person name="Aranda M."/>
            <person name="Li Y."/>
            <person name="Liew Y.J."/>
            <person name="Baumgarten S."/>
            <person name="Simakov O."/>
            <person name="Wilson M."/>
            <person name="Piel J."/>
            <person name="Ashoor H."/>
            <person name="Bougouffa S."/>
            <person name="Bajic V.B."/>
            <person name="Ryu T."/>
            <person name="Ravasi T."/>
            <person name="Bayer T."/>
            <person name="Micklem G."/>
            <person name="Kim H."/>
            <person name="Bhak J."/>
            <person name="Lajeunesse T.C."/>
            <person name="Voolstra C.R."/>
        </authorList>
    </citation>
    <scope>NUCLEOTIDE SEQUENCE [LARGE SCALE GENOMIC DNA]</scope>
    <source>
        <strain evidence="2 3">CCMP2467</strain>
    </source>
</reference>
<feature type="region of interest" description="Disordered" evidence="1">
    <location>
        <begin position="2308"/>
        <end position="2349"/>
    </location>
</feature>
<evidence type="ECO:0000256" key="1">
    <source>
        <dbReference type="SAM" id="MobiDB-lite"/>
    </source>
</evidence>
<feature type="region of interest" description="Disordered" evidence="1">
    <location>
        <begin position="875"/>
        <end position="910"/>
    </location>
</feature>
<protein>
    <submittedName>
        <fullName evidence="2">Uncharacterized protein</fullName>
    </submittedName>
</protein>
<dbReference type="OrthoDB" id="413743at2759"/>
<feature type="compositionally biased region" description="Acidic residues" evidence="1">
    <location>
        <begin position="2572"/>
        <end position="2592"/>
    </location>
</feature>
<comment type="caution">
    <text evidence="2">The sequence shown here is derived from an EMBL/GenBank/DDBJ whole genome shotgun (WGS) entry which is preliminary data.</text>
</comment>
<dbReference type="InterPro" id="IPR036691">
    <property type="entry name" value="Endo/exonu/phosph_ase_sf"/>
</dbReference>
<accession>A0A1Q9C4U9</accession>
<feature type="compositionally biased region" description="Basic and acidic residues" evidence="1">
    <location>
        <begin position="2325"/>
        <end position="2334"/>
    </location>
</feature>
<feature type="region of interest" description="Disordered" evidence="1">
    <location>
        <begin position="2565"/>
        <end position="2592"/>
    </location>
</feature>
<name>A0A1Q9C4U9_SYMMI</name>
<gene>
    <name evidence="2" type="ORF">AK812_SmicGene41964</name>
</gene>
<dbReference type="EMBL" id="LSRX01001690">
    <property type="protein sequence ID" value="OLP77925.1"/>
    <property type="molecule type" value="Genomic_DNA"/>
</dbReference>
<proteinExistence type="predicted"/>
<evidence type="ECO:0000313" key="3">
    <source>
        <dbReference type="Proteomes" id="UP000186817"/>
    </source>
</evidence>
<evidence type="ECO:0000313" key="2">
    <source>
        <dbReference type="EMBL" id="OLP77925.1"/>
    </source>
</evidence>
<dbReference type="Proteomes" id="UP000186817">
    <property type="component" value="Unassembled WGS sequence"/>
</dbReference>
<feature type="compositionally biased region" description="Low complexity" evidence="1">
    <location>
        <begin position="2335"/>
        <end position="2349"/>
    </location>
</feature>
<keyword evidence="3" id="KW-1185">Reference proteome</keyword>
<dbReference type="SUPFAM" id="SSF56219">
    <property type="entry name" value="DNase I-like"/>
    <property type="match status" value="1"/>
</dbReference>